<dbReference type="AlphaFoldDB" id="A0A1G4I219"/>
<evidence type="ECO:0000313" key="3">
    <source>
        <dbReference type="Proteomes" id="UP000195570"/>
    </source>
</evidence>
<sequence>MGGGTRDEATDARYYGLRVYPLVDVLSRVPLPPLCPLAGVSKKWRCVIVPKINEVSEHVSGGICSVDRTGESEALKFLDSGVPCRLGRWRSEAVYGITGSDGMKFVTDSRWNEFPKPKIAFKAGWAGPGTHMESPAYYQLISSFKDVFERAPKGEKTSEAPDIPVDGEAATAETRDEEEDTVVPNILNLQLFHREDPSKCPAIPVLGESLVWPSFLEDGAICDNATRLSQRGAVTWWHLDDSGEFVQQTALPLKTSNGTFLPPPLTTLPENQRKYFTDIDRELYCVDDTAESIPVKLFLYGPKESYDWFMHDGESATSGKVAALDIFNTPDEALPGDPTLLPIIHVALLESGSRPLISPPNIPHIVVTLNDCIMVEQRRLAYLFMEEISYFLQKCAHWSDNPIIYDHVETDLQDESFVAGQLIPLLMSVFSGHSGLNPYEETIRRRVVMALFTLATHEKHYKLSTDSRSSLHTLLHGGNAEMSAILRQAVSYGRRVVSLEDRLKAYWEVEQYWPKPGCVMRVPLLTPPQLLSSEILAKQVTVDWFVPVVYAASSPVFGAEKNSVEEVSEQYFTMAKLSGKRQELLAYLRTRVERDSILDELF</sequence>
<accession>A0A1G4I219</accession>
<keyword evidence="3" id="KW-1185">Reference proteome</keyword>
<feature type="region of interest" description="Disordered" evidence="1">
    <location>
        <begin position="152"/>
        <end position="180"/>
    </location>
</feature>
<reference evidence="2" key="1">
    <citation type="submission" date="2016-09" db="EMBL/GenBank/DDBJ databases">
        <authorList>
            <person name="Hebert L."/>
            <person name="Moumen B."/>
        </authorList>
    </citation>
    <scope>NUCLEOTIDE SEQUENCE [LARGE SCALE GENOMIC DNA]</scope>
    <source>
        <strain evidence="2">OVI</strain>
    </source>
</reference>
<dbReference type="Proteomes" id="UP000195570">
    <property type="component" value="Unassembled WGS sequence"/>
</dbReference>
<name>A0A1G4I219_TRYEQ</name>
<evidence type="ECO:0000313" key="2">
    <source>
        <dbReference type="EMBL" id="SCU65682.1"/>
    </source>
</evidence>
<protein>
    <submittedName>
        <fullName evidence="2">Uncharacterized protein</fullName>
    </submittedName>
</protein>
<dbReference type="GeneID" id="92379650"/>
<organism evidence="2 3">
    <name type="scientific">Trypanosoma equiperdum</name>
    <dbReference type="NCBI Taxonomy" id="5694"/>
    <lineage>
        <taxon>Eukaryota</taxon>
        <taxon>Discoba</taxon>
        <taxon>Euglenozoa</taxon>
        <taxon>Kinetoplastea</taxon>
        <taxon>Metakinetoplastina</taxon>
        <taxon>Trypanosomatida</taxon>
        <taxon>Trypanosomatidae</taxon>
        <taxon>Trypanosoma</taxon>
    </lineage>
</organism>
<proteinExistence type="predicted"/>
<evidence type="ECO:0000256" key="1">
    <source>
        <dbReference type="SAM" id="MobiDB-lite"/>
    </source>
</evidence>
<dbReference type="RefSeq" id="XP_067077244.1">
    <property type="nucleotide sequence ID" value="XM_067221143.1"/>
</dbReference>
<comment type="caution">
    <text evidence="2">The sequence shown here is derived from an EMBL/GenBank/DDBJ whole genome shotgun (WGS) entry which is preliminary data.</text>
</comment>
<gene>
    <name evidence="2" type="ORF">TEOVI_000571000</name>
</gene>
<dbReference type="VEuPathDB" id="TriTrypDB:TEOVI_000571000"/>
<dbReference type="EMBL" id="CZPT02000365">
    <property type="protein sequence ID" value="SCU65682.1"/>
    <property type="molecule type" value="Genomic_DNA"/>
</dbReference>